<dbReference type="PANTHER" id="PTHR43857:SF1">
    <property type="entry name" value="YJGH FAMILY PROTEIN"/>
    <property type="match status" value="1"/>
</dbReference>
<reference evidence="1 2" key="1">
    <citation type="submission" date="2018-09" db="EMBL/GenBank/DDBJ databases">
        <authorList>
            <person name="Zhu H."/>
        </authorList>
    </citation>
    <scope>NUCLEOTIDE SEQUENCE [LARGE SCALE GENOMIC DNA]</scope>
    <source>
        <strain evidence="1 2">K2S05-167</strain>
    </source>
</reference>
<proteinExistence type="predicted"/>
<accession>A0A418UZX0</accession>
<name>A0A418UZX0_9DEIO</name>
<dbReference type="CDD" id="cd00448">
    <property type="entry name" value="YjgF_YER057c_UK114_family"/>
    <property type="match status" value="1"/>
</dbReference>
<dbReference type="InterPro" id="IPR006175">
    <property type="entry name" value="YjgF/YER057c/UK114"/>
</dbReference>
<dbReference type="SUPFAM" id="SSF55298">
    <property type="entry name" value="YjgF-like"/>
    <property type="match status" value="1"/>
</dbReference>
<dbReference type="InterPro" id="IPR035959">
    <property type="entry name" value="RutC-like_sf"/>
</dbReference>
<sequence length="137" mass="15005">MTTTTPTLQTLHPPDWAKARGFSNGVAARGTLVFTAGMIGWNAQQQFESDDFVQQTKLALQNVLAVVQQAGGGPQHIVRLTWFITDRDAYLAHQKELGAAYREVLGRHFPTMSVVAVTALMEKRAQVEIEGTAVIPD</sequence>
<protein>
    <submittedName>
        <fullName evidence="1">RidA family protein</fullName>
    </submittedName>
</protein>
<dbReference type="Proteomes" id="UP000286287">
    <property type="component" value="Unassembled WGS sequence"/>
</dbReference>
<dbReference type="EMBL" id="QYUJ01000030">
    <property type="protein sequence ID" value="RJF69023.1"/>
    <property type="molecule type" value="Genomic_DNA"/>
</dbReference>
<dbReference type="Pfam" id="PF01042">
    <property type="entry name" value="Ribonuc_L-PSP"/>
    <property type="match status" value="1"/>
</dbReference>
<dbReference type="OrthoDB" id="9803101at2"/>
<evidence type="ECO:0000313" key="1">
    <source>
        <dbReference type="EMBL" id="RJF69023.1"/>
    </source>
</evidence>
<dbReference type="RefSeq" id="WP_119766886.1">
    <property type="nucleotide sequence ID" value="NZ_QYUJ01000030.1"/>
</dbReference>
<comment type="caution">
    <text evidence="1">The sequence shown here is derived from an EMBL/GenBank/DDBJ whole genome shotgun (WGS) entry which is preliminary data.</text>
</comment>
<dbReference type="AlphaFoldDB" id="A0A418UZX0"/>
<organism evidence="1 2">
    <name type="scientific">Deinococcus cavernae</name>
    <dbReference type="NCBI Taxonomy" id="2320857"/>
    <lineage>
        <taxon>Bacteria</taxon>
        <taxon>Thermotogati</taxon>
        <taxon>Deinococcota</taxon>
        <taxon>Deinococci</taxon>
        <taxon>Deinococcales</taxon>
        <taxon>Deinococcaceae</taxon>
        <taxon>Deinococcus</taxon>
    </lineage>
</organism>
<dbReference type="PANTHER" id="PTHR43857">
    <property type="entry name" value="BLR7761 PROTEIN"/>
    <property type="match status" value="1"/>
</dbReference>
<keyword evidence="2" id="KW-1185">Reference proteome</keyword>
<evidence type="ECO:0000313" key="2">
    <source>
        <dbReference type="Proteomes" id="UP000286287"/>
    </source>
</evidence>
<dbReference type="Gene3D" id="3.30.1330.40">
    <property type="entry name" value="RutC-like"/>
    <property type="match status" value="1"/>
</dbReference>
<gene>
    <name evidence="1" type="ORF">D3875_22115</name>
</gene>